<organism evidence="1 2">
    <name type="scientific">Caballeronia grimmiae</name>
    <dbReference type="NCBI Taxonomy" id="1071679"/>
    <lineage>
        <taxon>Bacteria</taxon>
        <taxon>Pseudomonadati</taxon>
        <taxon>Pseudomonadota</taxon>
        <taxon>Betaproteobacteria</taxon>
        <taxon>Burkholderiales</taxon>
        <taxon>Burkholderiaceae</taxon>
        <taxon>Caballeronia</taxon>
    </lineage>
</organism>
<dbReference type="AlphaFoldDB" id="A0A069NG04"/>
<dbReference type="EMBL" id="JFHE01000046">
    <property type="protein sequence ID" value="KDR27037.1"/>
    <property type="molecule type" value="Genomic_DNA"/>
</dbReference>
<accession>A0A069NG04</accession>
<proteinExistence type="predicted"/>
<dbReference type="Proteomes" id="UP000027439">
    <property type="component" value="Unassembled WGS sequence"/>
</dbReference>
<gene>
    <name evidence="1" type="ORF">BG57_23670</name>
</gene>
<name>A0A069NG04_9BURK</name>
<evidence type="ECO:0000313" key="2">
    <source>
        <dbReference type="Proteomes" id="UP000027439"/>
    </source>
</evidence>
<sequence>MAGRFVLLLTMILALVGLAACNTVAGFGRDITDSANAVKRVVF</sequence>
<protein>
    <submittedName>
        <fullName evidence="1">GTP-binding protein LepA</fullName>
    </submittedName>
</protein>
<dbReference type="STRING" id="1071679.BG57_23670"/>
<dbReference type="PROSITE" id="PS51257">
    <property type="entry name" value="PROKAR_LIPOPROTEIN"/>
    <property type="match status" value="1"/>
</dbReference>
<evidence type="ECO:0000313" key="1">
    <source>
        <dbReference type="EMBL" id="KDR27037.1"/>
    </source>
</evidence>
<comment type="caution">
    <text evidence="1">The sequence shown here is derived from an EMBL/GenBank/DDBJ whole genome shotgun (WGS) entry which is preliminary data.</text>
</comment>
<reference evidence="1 2" key="1">
    <citation type="submission" date="2014-03" db="EMBL/GenBank/DDBJ databases">
        <title>Draft Genome Sequences of Four Burkholderia Strains.</title>
        <authorList>
            <person name="Liu X.Y."/>
            <person name="Li C.X."/>
            <person name="Xu J.H."/>
        </authorList>
    </citation>
    <scope>NUCLEOTIDE SEQUENCE [LARGE SCALE GENOMIC DNA]</scope>
    <source>
        <strain evidence="1 2">R27</strain>
    </source>
</reference>